<proteinExistence type="predicted"/>
<dbReference type="Proteomes" id="UP000235965">
    <property type="component" value="Unassembled WGS sequence"/>
</dbReference>
<evidence type="ECO:0008006" key="4">
    <source>
        <dbReference type="Google" id="ProtNLM"/>
    </source>
</evidence>
<feature type="compositionally biased region" description="Polar residues" evidence="1">
    <location>
        <begin position="194"/>
        <end position="205"/>
    </location>
</feature>
<evidence type="ECO:0000313" key="3">
    <source>
        <dbReference type="Proteomes" id="UP000235965"/>
    </source>
</evidence>
<comment type="caution">
    <text evidence="2">The sequence shown here is derived from an EMBL/GenBank/DDBJ whole genome shotgun (WGS) entry which is preliminary data.</text>
</comment>
<feature type="region of interest" description="Disordered" evidence="1">
    <location>
        <begin position="153"/>
        <end position="205"/>
    </location>
</feature>
<dbReference type="AlphaFoldDB" id="A0A2J7RBW8"/>
<organism evidence="2 3">
    <name type="scientific">Cryptotermes secundus</name>
    <dbReference type="NCBI Taxonomy" id="105785"/>
    <lineage>
        <taxon>Eukaryota</taxon>
        <taxon>Metazoa</taxon>
        <taxon>Ecdysozoa</taxon>
        <taxon>Arthropoda</taxon>
        <taxon>Hexapoda</taxon>
        <taxon>Insecta</taxon>
        <taxon>Pterygota</taxon>
        <taxon>Neoptera</taxon>
        <taxon>Polyneoptera</taxon>
        <taxon>Dictyoptera</taxon>
        <taxon>Blattodea</taxon>
        <taxon>Blattoidea</taxon>
        <taxon>Termitoidae</taxon>
        <taxon>Kalotermitidae</taxon>
        <taxon>Cryptotermitinae</taxon>
        <taxon>Cryptotermes</taxon>
    </lineage>
</organism>
<dbReference type="EMBL" id="NEVH01005890">
    <property type="protein sequence ID" value="PNF38315.1"/>
    <property type="molecule type" value="Genomic_DNA"/>
</dbReference>
<evidence type="ECO:0000256" key="1">
    <source>
        <dbReference type="SAM" id="MobiDB-lite"/>
    </source>
</evidence>
<dbReference type="STRING" id="105785.A0A2J7RBW8"/>
<reference evidence="2 3" key="1">
    <citation type="submission" date="2017-12" db="EMBL/GenBank/DDBJ databases">
        <title>Hemimetabolous genomes reveal molecular basis of termite eusociality.</title>
        <authorList>
            <person name="Harrison M.C."/>
            <person name="Jongepier E."/>
            <person name="Robertson H.M."/>
            <person name="Arning N."/>
            <person name="Bitard-Feildel T."/>
            <person name="Chao H."/>
            <person name="Childers C.P."/>
            <person name="Dinh H."/>
            <person name="Doddapaneni H."/>
            <person name="Dugan S."/>
            <person name="Gowin J."/>
            <person name="Greiner C."/>
            <person name="Han Y."/>
            <person name="Hu H."/>
            <person name="Hughes D.S.T."/>
            <person name="Huylmans A.-K."/>
            <person name="Kemena C."/>
            <person name="Kremer L.P.M."/>
            <person name="Lee S.L."/>
            <person name="Lopez-Ezquerra A."/>
            <person name="Mallet L."/>
            <person name="Monroy-Kuhn J.M."/>
            <person name="Moser A."/>
            <person name="Murali S.C."/>
            <person name="Muzny D.M."/>
            <person name="Otani S."/>
            <person name="Piulachs M.-D."/>
            <person name="Poelchau M."/>
            <person name="Qu J."/>
            <person name="Schaub F."/>
            <person name="Wada-Katsumata A."/>
            <person name="Worley K.C."/>
            <person name="Xie Q."/>
            <person name="Ylla G."/>
            <person name="Poulsen M."/>
            <person name="Gibbs R.A."/>
            <person name="Schal C."/>
            <person name="Richards S."/>
            <person name="Belles X."/>
            <person name="Korb J."/>
            <person name="Bornberg-Bauer E."/>
        </authorList>
    </citation>
    <scope>NUCLEOTIDE SEQUENCE [LARGE SCALE GENOMIC DNA]</scope>
    <source>
        <tissue evidence="2">Whole body</tissue>
    </source>
</reference>
<dbReference type="InParanoid" id="A0A2J7RBW8"/>
<dbReference type="SUPFAM" id="SSF56219">
    <property type="entry name" value="DNase I-like"/>
    <property type="match status" value="1"/>
</dbReference>
<feature type="compositionally biased region" description="Basic and acidic residues" evidence="1">
    <location>
        <begin position="172"/>
        <end position="193"/>
    </location>
</feature>
<name>A0A2J7RBW8_9NEOP</name>
<dbReference type="InterPro" id="IPR036691">
    <property type="entry name" value="Endo/exonu/phosph_ase_sf"/>
</dbReference>
<dbReference type="Gene3D" id="3.60.10.10">
    <property type="entry name" value="Endonuclease/exonuclease/phosphatase"/>
    <property type="match status" value="1"/>
</dbReference>
<protein>
    <recommendedName>
        <fullName evidence="4">Endonuclease/exonuclease/phosphatase domain-containing protein</fullName>
    </recommendedName>
</protein>
<keyword evidence="3" id="KW-1185">Reference proteome</keyword>
<evidence type="ECO:0000313" key="2">
    <source>
        <dbReference type="EMBL" id="PNF38315.1"/>
    </source>
</evidence>
<sequence length="205" mass="22527">MYTILLGDFNATVGKEDIFNPTIGNENLHEISNDNGVRVVNLATSESLIVKITMFPYCNILKCTWISPDGKTHNKTDHIFIDRRRHSSIPEVRSLRAADCDTDHYLVVAKPYPQLLAPIDHPVQVPDLIPLSIVKRSGGVGEAVEPVKADLAASSTTNDASGVQNAKGSVRKAKDTNTELDGWYKETEGKMTESKLQNPIQVSQS</sequence>
<accession>A0A2J7RBW8</accession>
<gene>
    <name evidence="2" type="ORF">B7P43_G11322</name>
</gene>
<feature type="compositionally biased region" description="Polar residues" evidence="1">
    <location>
        <begin position="153"/>
        <end position="167"/>
    </location>
</feature>